<name>A0A9P6T6Y6_9BASI</name>
<dbReference type="EMBL" id="MU167405">
    <property type="protein sequence ID" value="KAG0141040.1"/>
    <property type="molecule type" value="Genomic_DNA"/>
</dbReference>
<feature type="compositionally biased region" description="Polar residues" evidence="1">
    <location>
        <begin position="496"/>
        <end position="525"/>
    </location>
</feature>
<proteinExistence type="predicted"/>
<feature type="domain" description="Ysc84 actin-binding" evidence="2">
    <location>
        <begin position="252"/>
        <end position="373"/>
    </location>
</feature>
<dbReference type="AlphaFoldDB" id="A0A9P6T6Y6"/>
<sequence>MRGVGLYPRDPKVLSMANRYSMPPEGRLAVTPRPVSMYQFQRTSDSKRIHQNDTDGDADAELVRQQNRPNFIKAKDMAQVGYAKGKIGFDWLWQKSGILGNWMNKQAGKMGMESARTHLLDKTIVLLRDRKDGITDIKSYWLSHCTSFKPRFRAFWPTSLDKECDKCARILYTFTQRQDHQPVPNQVDPYSKRKTQKVIKKIPLEVIRKAEGLAIFTIFRTGLGWSAASGSGIVISRDSPTTWGPPSGILIHTIGVGFLAGIDVYDAVLVLRTRKAVMAFAKPKVSLGAELAVVAGEFGNGMSLETGLEASPVFAYTKSKGIYGGLQLDGNIVIERGDENARFYGRRIKAEQLLNGGAVAVPRAASGLIATIEVAEGKPVDIDELPEDIDVAPSEQSTGVETVQESRERARAEAAEAGVVEPGVAVPSSTVFSGTDRGTRRRTLPPLPLRLPRALADQAGGGTENDADKLRPRPLLSPLPPPRPARRNISNRHSIDGSSRSIETGSHEQLSVHSTIPESDQTEPITTYLDDKPPAPFKLHSASPSQSSVKVSASSAEIE</sequence>
<gene>
    <name evidence="3" type="ORF">CROQUDRAFT_99275</name>
</gene>
<dbReference type="Proteomes" id="UP000886653">
    <property type="component" value="Unassembled WGS sequence"/>
</dbReference>
<dbReference type="PANTHER" id="PTHR15629:SF8">
    <property type="entry name" value="DUF500 DOMAIN PROTEIN (AFU_ORTHOLOGUE AFUA_5G07310)"/>
    <property type="match status" value="1"/>
</dbReference>
<reference evidence="3" key="1">
    <citation type="submission" date="2013-11" db="EMBL/GenBank/DDBJ databases">
        <title>Genome sequence of the fusiform rust pathogen reveals effectors for host alternation and coevolution with pine.</title>
        <authorList>
            <consortium name="DOE Joint Genome Institute"/>
            <person name="Smith K."/>
            <person name="Pendleton A."/>
            <person name="Kubisiak T."/>
            <person name="Anderson C."/>
            <person name="Salamov A."/>
            <person name="Aerts A."/>
            <person name="Riley R."/>
            <person name="Clum A."/>
            <person name="Lindquist E."/>
            <person name="Ence D."/>
            <person name="Campbell M."/>
            <person name="Kronenberg Z."/>
            <person name="Feau N."/>
            <person name="Dhillon B."/>
            <person name="Hamelin R."/>
            <person name="Burleigh J."/>
            <person name="Smith J."/>
            <person name="Yandell M."/>
            <person name="Nelson C."/>
            <person name="Grigoriev I."/>
            <person name="Davis J."/>
        </authorList>
    </citation>
    <scope>NUCLEOTIDE SEQUENCE</scope>
    <source>
        <strain evidence="3">G11</strain>
    </source>
</reference>
<feature type="compositionally biased region" description="Low complexity" evidence="1">
    <location>
        <begin position="415"/>
        <end position="429"/>
    </location>
</feature>
<evidence type="ECO:0000256" key="1">
    <source>
        <dbReference type="SAM" id="MobiDB-lite"/>
    </source>
</evidence>
<feature type="compositionally biased region" description="Low complexity" evidence="1">
    <location>
        <begin position="541"/>
        <end position="559"/>
    </location>
</feature>
<dbReference type="OrthoDB" id="10255128at2759"/>
<evidence type="ECO:0000313" key="4">
    <source>
        <dbReference type="Proteomes" id="UP000886653"/>
    </source>
</evidence>
<organism evidence="3 4">
    <name type="scientific">Cronartium quercuum f. sp. fusiforme G11</name>
    <dbReference type="NCBI Taxonomy" id="708437"/>
    <lineage>
        <taxon>Eukaryota</taxon>
        <taxon>Fungi</taxon>
        <taxon>Dikarya</taxon>
        <taxon>Basidiomycota</taxon>
        <taxon>Pucciniomycotina</taxon>
        <taxon>Pucciniomycetes</taxon>
        <taxon>Pucciniales</taxon>
        <taxon>Coleosporiaceae</taxon>
        <taxon>Cronartium</taxon>
    </lineage>
</organism>
<protein>
    <recommendedName>
        <fullName evidence="2">Ysc84 actin-binding domain-containing protein</fullName>
    </recommendedName>
</protein>
<evidence type="ECO:0000259" key="2">
    <source>
        <dbReference type="Pfam" id="PF04366"/>
    </source>
</evidence>
<dbReference type="CDD" id="cd11524">
    <property type="entry name" value="SYLF"/>
    <property type="match status" value="1"/>
</dbReference>
<dbReference type="InterPro" id="IPR051702">
    <property type="entry name" value="SH3_domain_YSC84-like"/>
</dbReference>
<keyword evidence="4" id="KW-1185">Reference proteome</keyword>
<comment type="caution">
    <text evidence="3">The sequence shown here is derived from an EMBL/GenBank/DDBJ whole genome shotgun (WGS) entry which is preliminary data.</text>
</comment>
<dbReference type="PANTHER" id="PTHR15629">
    <property type="entry name" value="SH3YL1 PROTEIN"/>
    <property type="match status" value="1"/>
</dbReference>
<feature type="region of interest" description="Disordered" evidence="1">
    <location>
        <begin position="414"/>
        <end position="559"/>
    </location>
</feature>
<dbReference type="Pfam" id="PF04366">
    <property type="entry name" value="Ysc84"/>
    <property type="match status" value="1"/>
</dbReference>
<dbReference type="GO" id="GO:0035091">
    <property type="term" value="F:phosphatidylinositol binding"/>
    <property type="evidence" value="ECO:0007669"/>
    <property type="project" value="TreeGrafter"/>
</dbReference>
<dbReference type="InterPro" id="IPR007461">
    <property type="entry name" value="Ysc84_actin-binding"/>
</dbReference>
<evidence type="ECO:0000313" key="3">
    <source>
        <dbReference type="EMBL" id="KAG0141040.1"/>
    </source>
</evidence>
<accession>A0A9P6T6Y6</accession>